<organism evidence="1 2">
    <name type="scientific">Clonorchis sinensis</name>
    <name type="common">Chinese liver fluke</name>
    <dbReference type="NCBI Taxonomy" id="79923"/>
    <lineage>
        <taxon>Eukaryota</taxon>
        <taxon>Metazoa</taxon>
        <taxon>Spiralia</taxon>
        <taxon>Lophotrochozoa</taxon>
        <taxon>Platyhelminthes</taxon>
        <taxon>Trematoda</taxon>
        <taxon>Digenea</taxon>
        <taxon>Opisthorchiida</taxon>
        <taxon>Opisthorchiata</taxon>
        <taxon>Opisthorchiidae</taxon>
        <taxon>Clonorchis</taxon>
    </lineage>
</organism>
<reference evidence="1 2" key="2">
    <citation type="journal article" date="2021" name="Genomics">
        <title>High-quality reference genome for Clonorchis sinensis.</title>
        <authorList>
            <person name="Young N.D."/>
            <person name="Stroehlein A.J."/>
            <person name="Kinkar L."/>
            <person name="Wang T."/>
            <person name="Sohn W.M."/>
            <person name="Chang B.C.H."/>
            <person name="Kaur P."/>
            <person name="Weisz D."/>
            <person name="Dudchenko O."/>
            <person name="Aiden E.L."/>
            <person name="Korhonen P.K."/>
            <person name="Gasser R.B."/>
        </authorList>
    </citation>
    <scope>NUCLEOTIDE SEQUENCE [LARGE SCALE GENOMIC DNA]</scope>
    <source>
        <strain evidence="1">Cs-k2</strain>
    </source>
</reference>
<reference evidence="1 2" key="1">
    <citation type="journal article" date="2018" name="Biotechnol. Adv.">
        <title>Improved genomic resources and new bioinformatic workflow for the carcinogenic parasite Clonorchis sinensis: Biotechnological implications.</title>
        <authorList>
            <person name="Wang D."/>
            <person name="Korhonen P.K."/>
            <person name="Gasser R.B."/>
            <person name="Young N.D."/>
        </authorList>
    </citation>
    <scope>NUCLEOTIDE SEQUENCE [LARGE SCALE GENOMIC DNA]</scope>
    <source>
        <strain evidence="1">Cs-k2</strain>
    </source>
</reference>
<sequence>MYSFNASSNTARNEQDIASNFSANMREAASEATAHRLFNKTASTSQAHITRWKLRASSGYSEILFYVCHIGLGLVQPLLQTLAQASWMETKNNNAPLHRLAAISLQRLQPGAIGILRPSSWKTSSAHSAKMFYSLSHIPLTAQGMATSLFLPSSWAQKTALSLANDGSAYAKHDVTNSNSGTGYIFQYNLRLTTKNSLFNCFVTDSPAPTHRSYDSEATVVKHLKILVPLFERAKSCSHTTK</sequence>
<dbReference type="Proteomes" id="UP000286415">
    <property type="component" value="Unassembled WGS sequence"/>
</dbReference>
<dbReference type="AlphaFoldDB" id="A0A3R7FR60"/>
<comment type="caution">
    <text evidence="1">The sequence shown here is derived from an EMBL/GenBank/DDBJ whole genome shotgun (WGS) entry which is preliminary data.</text>
</comment>
<proteinExistence type="predicted"/>
<gene>
    <name evidence="1" type="ORF">CSKR_102635</name>
</gene>
<dbReference type="EMBL" id="NIRI02000042">
    <property type="protein sequence ID" value="KAG5451191.1"/>
    <property type="molecule type" value="Genomic_DNA"/>
</dbReference>
<keyword evidence="2" id="KW-1185">Reference proteome</keyword>
<protein>
    <submittedName>
        <fullName evidence="1">Uncharacterized protein</fullName>
    </submittedName>
</protein>
<dbReference type="InParanoid" id="A0A3R7FR60"/>
<accession>A0A3R7FR60</accession>
<evidence type="ECO:0000313" key="1">
    <source>
        <dbReference type="EMBL" id="KAG5451191.1"/>
    </source>
</evidence>
<name>A0A3R7FR60_CLOSI</name>
<evidence type="ECO:0000313" key="2">
    <source>
        <dbReference type="Proteomes" id="UP000286415"/>
    </source>
</evidence>